<dbReference type="OrthoDB" id="9811121at2"/>
<gene>
    <name evidence="1" type="ORF">DDF67_18300</name>
</gene>
<dbReference type="EMBL" id="QDKQ01000063">
    <property type="protein sequence ID" value="PVM84855.1"/>
    <property type="molecule type" value="Genomic_DNA"/>
</dbReference>
<accession>A0A2T9JMD2</accession>
<comment type="caution">
    <text evidence="1">The sequence shown here is derived from an EMBL/GenBank/DDBJ whole genome shotgun (WGS) entry which is preliminary data.</text>
</comment>
<evidence type="ECO:0000313" key="1">
    <source>
        <dbReference type="EMBL" id="PVM84855.1"/>
    </source>
</evidence>
<name>A0A2T9JMD2_9CAUL</name>
<evidence type="ECO:0000313" key="2">
    <source>
        <dbReference type="Proteomes" id="UP000245073"/>
    </source>
</evidence>
<dbReference type="AlphaFoldDB" id="A0A2T9JMD2"/>
<protein>
    <submittedName>
        <fullName evidence="1">Uncharacterized protein</fullName>
    </submittedName>
</protein>
<reference evidence="1 2" key="1">
    <citation type="submission" date="2018-04" db="EMBL/GenBank/DDBJ databases">
        <title>The genome sequence of Caulobacter sp. 744.</title>
        <authorList>
            <person name="Gao J."/>
            <person name="Sun J."/>
        </authorList>
    </citation>
    <scope>NUCLEOTIDE SEQUENCE [LARGE SCALE GENOMIC DNA]</scope>
    <source>
        <strain evidence="1 2">774</strain>
    </source>
</reference>
<proteinExistence type="predicted"/>
<dbReference type="Proteomes" id="UP000245073">
    <property type="component" value="Unassembled WGS sequence"/>
</dbReference>
<keyword evidence="2" id="KW-1185">Reference proteome</keyword>
<dbReference type="RefSeq" id="WP_109102285.1">
    <property type="nucleotide sequence ID" value="NZ_QDKQ01000063.1"/>
</dbReference>
<organism evidence="1 2">
    <name type="scientific">Caulobacter endophyticus</name>
    <dbReference type="NCBI Taxonomy" id="2172652"/>
    <lineage>
        <taxon>Bacteria</taxon>
        <taxon>Pseudomonadati</taxon>
        <taxon>Pseudomonadota</taxon>
        <taxon>Alphaproteobacteria</taxon>
        <taxon>Caulobacterales</taxon>
        <taxon>Caulobacteraceae</taxon>
        <taxon>Caulobacter</taxon>
    </lineage>
</organism>
<sequence length="115" mass="13258">MKIIYSQGPAPGYKFWYGLKGGEDPTFVDLRIGNRPKVQITSKGYDFPLYIEIPEDADGEYLTVWASSGGQNRDNVSLRIEPDPFMEDFTHFDAEKRRAMRDYMVLSARPMGRDR</sequence>